<dbReference type="PANTHER" id="PTHR48125:SF12">
    <property type="entry name" value="AT HOOK TRANSCRIPTION FACTOR FAMILY-RELATED"/>
    <property type="match status" value="1"/>
</dbReference>
<reference evidence="10 11" key="1">
    <citation type="journal article" date="2020" name="Fungal Divers.">
        <title>Resolving the Mortierellaceae phylogeny through synthesis of multi-gene phylogenetics and phylogenomics.</title>
        <authorList>
            <person name="Vandepol N."/>
            <person name="Liber J."/>
            <person name="Desiro A."/>
            <person name="Na H."/>
            <person name="Kennedy M."/>
            <person name="Barry K."/>
            <person name="Grigoriev I.V."/>
            <person name="Miller A.N."/>
            <person name="O'Donnell K."/>
            <person name="Stajich J.E."/>
            <person name="Bonito G."/>
        </authorList>
    </citation>
    <scope>NUCLEOTIDE SEQUENCE [LARGE SCALE GENOMIC DNA]</scope>
    <source>
        <strain evidence="10 11">AD045</strain>
    </source>
</reference>
<comment type="caution">
    <text evidence="10">The sequence shown here is derived from an EMBL/GenBank/DDBJ whole genome shotgun (WGS) entry which is preliminary data.</text>
</comment>
<comment type="subcellular location">
    <subcellularLocation>
        <location evidence="2">Chromosome</location>
        <location evidence="2">Telomere</location>
    </subcellularLocation>
    <subcellularLocation>
        <location evidence="1">Nucleus</location>
    </subcellularLocation>
</comment>
<dbReference type="InterPro" id="IPR032042">
    <property type="entry name" value="POT1PC"/>
</dbReference>
<dbReference type="Proteomes" id="UP001194696">
    <property type="component" value="Unassembled WGS sequence"/>
</dbReference>
<feature type="domain" description="Protection of telomeres protein 1 ssDNA-binding" evidence="9">
    <location>
        <begin position="74"/>
        <end position="159"/>
    </location>
</feature>
<keyword evidence="6" id="KW-0238">DNA-binding</keyword>
<evidence type="ECO:0000256" key="4">
    <source>
        <dbReference type="ARBA" id="ARBA00022454"/>
    </source>
</evidence>
<dbReference type="PANTHER" id="PTHR48125">
    <property type="entry name" value="LP07818P1"/>
    <property type="match status" value="1"/>
</dbReference>
<organism evidence="10 11">
    <name type="scientific">Linnemannia gamsii</name>
    <dbReference type="NCBI Taxonomy" id="64522"/>
    <lineage>
        <taxon>Eukaryota</taxon>
        <taxon>Fungi</taxon>
        <taxon>Fungi incertae sedis</taxon>
        <taxon>Mucoromycota</taxon>
        <taxon>Mortierellomycotina</taxon>
        <taxon>Mortierellomycetes</taxon>
        <taxon>Mortierellales</taxon>
        <taxon>Mortierellaceae</taxon>
        <taxon>Linnemannia</taxon>
    </lineage>
</organism>
<keyword evidence="11" id="KW-1185">Reference proteome</keyword>
<evidence type="ECO:0000256" key="8">
    <source>
        <dbReference type="SAM" id="MobiDB-lite"/>
    </source>
</evidence>
<dbReference type="Gene3D" id="2.40.50.140">
    <property type="entry name" value="Nucleic acid-binding proteins"/>
    <property type="match status" value="1"/>
</dbReference>
<sequence length="563" mass="61942">MTNDQSGTPSFLSQFKPPLVHSRLRTTSQLEPKKFCDYVGEVCFFRVEHGKAVMILTDYTEHPLLPFLEGDGRPSGQASIITTLWDEHCQTAQEIDIKVGDLLYLKNLRPKVDADNKIELTMNGFRPGSQGFRPTDPVRKLQPNDPFVKSLRLRKTQYELYLIAQNDDRIQQNGRPVNQGLGGATSKPPRQLQPEPIHPPKSTNQGLGNVSTQPPPQPQSIPTFKPHSTVPPNSALPFPLKVPTTSISPVGASPSSASAATVTTRTQAPPQDIPPAANTPLQREPSSPVAVKRELTRQPSSPIRSRSANTPTCPSSTPAPPAGESVGIEISPTFVLMNKVKQAIRNTYAEGLRFVKLRARVFGFEPANLIDFSGAKCTKCPYKYPPMSECKPPRWCPGCGLEGVYKFEYNFKFKLSDELNQFFTVDIDDEHASTLIGVAAGNMLKNENQFKMVADRLALIGVSNVLDQDEEIFFDCCVRQNIIREIRKEPMGSCKKRTGGSLPSPIAKRHAYGSQEMDEAVSSEPSPSPPPSTEEVATSSTDAQTSSGLTWSLVFTEIKKKDL</sequence>
<feature type="compositionally biased region" description="Polar residues" evidence="8">
    <location>
        <begin position="297"/>
        <end position="306"/>
    </location>
</feature>
<keyword evidence="7" id="KW-0539">Nucleus</keyword>
<name>A0ABQ7K852_9FUNG</name>
<keyword evidence="5" id="KW-0779">Telomere</keyword>
<evidence type="ECO:0000256" key="2">
    <source>
        <dbReference type="ARBA" id="ARBA00004574"/>
    </source>
</evidence>
<feature type="region of interest" description="Disordered" evidence="8">
    <location>
        <begin position="171"/>
        <end position="325"/>
    </location>
</feature>
<proteinExistence type="inferred from homology"/>
<evidence type="ECO:0000256" key="1">
    <source>
        <dbReference type="ARBA" id="ARBA00004123"/>
    </source>
</evidence>
<evidence type="ECO:0000256" key="7">
    <source>
        <dbReference type="ARBA" id="ARBA00023242"/>
    </source>
</evidence>
<feature type="compositionally biased region" description="Low complexity" evidence="8">
    <location>
        <begin position="245"/>
        <end position="268"/>
    </location>
</feature>
<dbReference type="SUPFAM" id="SSF50249">
    <property type="entry name" value="Nucleic acid-binding proteins"/>
    <property type="match status" value="1"/>
</dbReference>
<evidence type="ECO:0000313" key="10">
    <source>
        <dbReference type="EMBL" id="KAG0293760.1"/>
    </source>
</evidence>
<feature type="compositionally biased region" description="Polar residues" evidence="8">
    <location>
        <begin position="201"/>
        <end position="212"/>
    </location>
</feature>
<accession>A0ABQ7K852</accession>
<evidence type="ECO:0000256" key="6">
    <source>
        <dbReference type="ARBA" id="ARBA00023125"/>
    </source>
</evidence>
<evidence type="ECO:0000256" key="5">
    <source>
        <dbReference type="ARBA" id="ARBA00022895"/>
    </source>
</evidence>
<dbReference type="Pfam" id="PF16686">
    <property type="entry name" value="POT1PC"/>
    <property type="match status" value="1"/>
</dbReference>
<keyword evidence="4" id="KW-0158">Chromosome</keyword>
<comment type="similarity">
    <text evidence="3">Belongs to the telombin family.</text>
</comment>
<gene>
    <name evidence="10" type="ORF">BGZ96_002343</name>
</gene>
<evidence type="ECO:0000259" key="9">
    <source>
        <dbReference type="Pfam" id="PF16686"/>
    </source>
</evidence>
<dbReference type="InterPro" id="IPR012340">
    <property type="entry name" value="NA-bd_OB-fold"/>
</dbReference>
<evidence type="ECO:0000313" key="11">
    <source>
        <dbReference type="Proteomes" id="UP001194696"/>
    </source>
</evidence>
<feature type="region of interest" description="Disordered" evidence="8">
    <location>
        <begin position="492"/>
        <end position="546"/>
    </location>
</feature>
<evidence type="ECO:0000256" key="3">
    <source>
        <dbReference type="ARBA" id="ARBA00008442"/>
    </source>
</evidence>
<feature type="compositionally biased region" description="Low complexity" evidence="8">
    <location>
        <begin position="307"/>
        <end position="316"/>
    </location>
</feature>
<dbReference type="EMBL" id="JAAAIM010000144">
    <property type="protein sequence ID" value="KAG0293760.1"/>
    <property type="molecule type" value="Genomic_DNA"/>
</dbReference>
<protein>
    <recommendedName>
        <fullName evidence="9">Protection of telomeres protein 1 ssDNA-binding domain-containing protein</fullName>
    </recommendedName>
</protein>